<name>A0A1Q3BS76_CEPFO</name>
<dbReference type="AlphaFoldDB" id="A0A1Q3BS76"/>
<comment type="caution">
    <text evidence="3">The sequence shown here is derived from an EMBL/GenBank/DDBJ whole genome shotgun (WGS) entry which is preliminary data.</text>
</comment>
<feature type="transmembrane region" description="Helical" evidence="2">
    <location>
        <begin position="287"/>
        <end position="307"/>
    </location>
</feature>
<keyword evidence="2" id="KW-0812">Transmembrane</keyword>
<keyword evidence="2" id="KW-1133">Transmembrane helix</keyword>
<keyword evidence="2" id="KW-0472">Membrane</keyword>
<reference evidence="4" key="1">
    <citation type="submission" date="2016-04" db="EMBL/GenBank/DDBJ databases">
        <title>Cephalotus genome sequencing.</title>
        <authorList>
            <person name="Fukushima K."/>
            <person name="Hasebe M."/>
            <person name="Fang X."/>
        </authorList>
    </citation>
    <scope>NUCLEOTIDE SEQUENCE [LARGE SCALE GENOMIC DNA]</scope>
    <source>
        <strain evidence="4">cv. St1</strain>
    </source>
</reference>
<dbReference type="InParanoid" id="A0A1Q3BS76"/>
<protein>
    <submittedName>
        <fullName evidence="3">UBN2_2 domain-containing protein</fullName>
    </submittedName>
</protein>
<evidence type="ECO:0000256" key="1">
    <source>
        <dbReference type="SAM" id="MobiDB-lite"/>
    </source>
</evidence>
<accession>A0A1Q3BS76</accession>
<gene>
    <name evidence="3" type="ORF">CFOL_v3_14121</name>
</gene>
<proteinExistence type="predicted"/>
<feature type="region of interest" description="Disordered" evidence="1">
    <location>
        <begin position="140"/>
        <end position="173"/>
    </location>
</feature>
<evidence type="ECO:0000313" key="3">
    <source>
        <dbReference type="EMBL" id="GAV70623.1"/>
    </source>
</evidence>
<dbReference type="Proteomes" id="UP000187406">
    <property type="component" value="Unassembled WGS sequence"/>
</dbReference>
<organism evidence="3 4">
    <name type="scientific">Cephalotus follicularis</name>
    <name type="common">Albany pitcher plant</name>
    <dbReference type="NCBI Taxonomy" id="3775"/>
    <lineage>
        <taxon>Eukaryota</taxon>
        <taxon>Viridiplantae</taxon>
        <taxon>Streptophyta</taxon>
        <taxon>Embryophyta</taxon>
        <taxon>Tracheophyta</taxon>
        <taxon>Spermatophyta</taxon>
        <taxon>Magnoliopsida</taxon>
        <taxon>eudicotyledons</taxon>
        <taxon>Gunneridae</taxon>
        <taxon>Pentapetalae</taxon>
        <taxon>rosids</taxon>
        <taxon>fabids</taxon>
        <taxon>Oxalidales</taxon>
        <taxon>Cephalotaceae</taxon>
        <taxon>Cephalotus</taxon>
    </lineage>
</organism>
<evidence type="ECO:0000313" key="4">
    <source>
        <dbReference type="Proteomes" id="UP000187406"/>
    </source>
</evidence>
<dbReference type="EMBL" id="BDDD01000828">
    <property type="protein sequence ID" value="GAV70623.1"/>
    <property type="molecule type" value="Genomic_DNA"/>
</dbReference>
<keyword evidence="4" id="KW-1185">Reference proteome</keyword>
<feature type="compositionally biased region" description="Basic residues" evidence="1">
    <location>
        <begin position="149"/>
        <end position="168"/>
    </location>
</feature>
<sequence>MVPELQRQHEKLDTLGAILLRLQELYGSRSRTESFNLSRQLFCTKMAEGSSVHTHGLKMIDLVEQLAQLHLTMHNDFYIDLVLSSLPRSYSQFIINFHMNKVDTNLPELLEMLRTAEHDMGHGRSKSDVMYLPSTSSWMAPRGSGSRVSKSKMKAPMKPKGKKKRGKRPTVPAGTVVGGSVLDMIRQLQDDDCCFYYGKYGHWGSQRSEFKNSKSGGTSGSGTFMIELFLATNVSSTWVLDSGCGTNICNSLQGLRGARQLREAEALDLRLGDGSRITLKITLLETLFMFLICIRWALSSLFLHMAVDLCKMMFFYVMDTFTMGSML</sequence>
<dbReference type="Pfam" id="PF14223">
    <property type="entry name" value="Retrotran_gag_2"/>
    <property type="match status" value="1"/>
</dbReference>
<evidence type="ECO:0000256" key="2">
    <source>
        <dbReference type="SAM" id="Phobius"/>
    </source>
</evidence>
<dbReference type="OrthoDB" id="904370at2759"/>